<dbReference type="InterPro" id="IPR011010">
    <property type="entry name" value="DNA_brk_join_enz"/>
</dbReference>
<dbReference type="EMBL" id="JAPWTJ010000296">
    <property type="protein sequence ID" value="KAJ8980012.1"/>
    <property type="molecule type" value="Genomic_DNA"/>
</dbReference>
<keyword evidence="2" id="KW-1185">Reference proteome</keyword>
<sequence length="198" mass="22287">MLKKNVYFKKFIRLVPYLKKLSVGSHPKVSKVLEEVNQFIREADDETYLMVKVVLILGISDACRLEELTVGDMEDKDSILIVKVPDTKTNIQRIFTVSNLDYIDIYRKYAALPDSGATIDVLKRHGGWKSSNVVEGYVESSIKNKQNISDKIFGQVADLSFMDVRSSSSLSPSVSAALSEQTSGQYENDVSGRNKYLY</sequence>
<comment type="caution">
    <text evidence="1">The sequence shown here is derived from an EMBL/GenBank/DDBJ whole genome shotgun (WGS) entry which is preliminary data.</text>
</comment>
<name>A0ABQ9JQP5_9CUCU</name>
<dbReference type="Proteomes" id="UP001162164">
    <property type="component" value="Unassembled WGS sequence"/>
</dbReference>
<evidence type="ECO:0000313" key="1">
    <source>
        <dbReference type="EMBL" id="KAJ8980012.1"/>
    </source>
</evidence>
<gene>
    <name evidence="1" type="ORF">NQ317_016468</name>
</gene>
<organism evidence="1 2">
    <name type="scientific">Molorchus minor</name>
    <dbReference type="NCBI Taxonomy" id="1323400"/>
    <lineage>
        <taxon>Eukaryota</taxon>
        <taxon>Metazoa</taxon>
        <taxon>Ecdysozoa</taxon>
        <taxon>Arthropoda</taxon>
        <taxon>Hexapoda</taxon>
        <taxon>Insecta</taxon>
        <taxon>Pterygota</taxon>
        <taxon>Neoptera</taxon>
        <taxon>Endopterygota</taxon>
        <taxon>Coleoptera</taxon>
        <taxon>Polyphaga</taxon>
        <taxon>Cucujiformia</taxon>
        <taxon>Chrysomeloidea</taxon>
        <taxon>Cerambycidae</taxon>
        <taxon>Lamiinae</taxon>
        <taxon>Monochamini</taxon>
        <taxon>Molorchus</taxon>
    </lineage>
</organism>
<reference evidence="1" key="1">
    <citation type="journal article" date="2023" name="Insect Mol. Biol.">
        <title>Genome sequencing provides insights into the evolution of gene families encoding plant cell wall-degrading enzymes in longhorned beetles.</title>
        <authorList>
            <person name="Shin N.R."/>
            <person name="Okamura Y."/>
            <person name="Kirsch R."/>
            <person name="Pauchet Y."/>
        </authorList>
    </citation>
    <scope>NUCLEOTIDE SEQUENCE</scope>
    <source>
        <strain evidence="1">MMC_N1</strain>
    </source>
</reference>
<evidence type="ECO:0008006" key="3">
    <source>
        <dbReference type="Google" id="ProtNLM"/>
    </source>
</evidence>
<protein>
    <recommendedName>
        <fullName evidence="3">Tyr recombinase domain-containing protein</fullName>
    </recommendedName>
</protein>
<dbReference type="SUPFAM" id="SSF56349">
    <property type="entry name" value="DNA breaking-rejoining enzymes"/>
    <property type="match status" value="1"/>
</dbReference>
<proteinExistence type="predicted"/>
<accession>A0ABQ9JQP5</accession>
<evidence type="ECO:0000313" key="2">
    <source>
        <dbReference type="Proteomes" id="UP001162164"/>
    </source>
</evidence>